<reference evidence="1 2" key="1">
    <citation type="submission" date="2019-02" db="EMBL/GenBank/DDBJ databases">
        <title>Deep-cultivation of Planctomycetes and their phenomic and genomic characterization uncovers novel biology.</title>
        <authorList>
            <person name="Wiegand S."/>
            <person name="Jogler M."/>
            <person name="Boedeker C."/>
            <person name="Pinto D."/>
            <person name="Vollmers J."/>
            <person name="Rivas-Marin E."/>
            <person name="Kohn T."/>
            <person name="Peeters S.H."/>
            <person name="Heuer A."/>
            <person name="Rast P."/>
            <person name="Oberbeckmann S."/>
            <person name="Bunk B."/>
            <person name="Jeske O."/>
            <person name="Meyerdierks A."/>
            <person name="Storesund J.E."/>
            <person name="Kallscheuer N."/>
            <person name="Luecker S."/>
            <person name="Lage O.M."/>
            <person name="Pohl T."/>
            <person name="Merkel B.J."/>
            <person name="Hornburger P."/>
            <person name="Mueller R.-W."/>
            <person name="Bruemmer F."/>
            <person name="Labrenz M."/>
            <person name="Spormann A.M."/>
            <person name="Op den Camp H."/>
            <person name="Overmann J."/>
            <person name="Amann R."/>
            <person name="Jetten M.S.M."/>
            <person name="Mascher T."/>
            <person name="Medema M.H."/>
            <person name="Devos D.P."/>
            <person name="Kaster A.-K."/>
            <person name="Ovreas L."/>
            <person name="Rohde M."/>
            <person name="Galperin M.Y."/>
            <person name="Jogler C."/>
        </authorList>
    </citation>
    <scope>NUCLEOTIDE SEQUENCE [LARGE SCALE GENOMIC DNA]</scope>
    <source>
        <strain evidence="1 2">ETA_A8</strain>
    </source>
</reference>
<evidence type="ECO:0008006" key="3">
    <source>
        <dbReference type="Google" id="ProtNLM"/>
    </source>
</evidence>
<sequence>MSLQPNNEKLLPVNHSYQVELSERTRLEHDDLIECMHQLEAALASPAPGREREWANRAANELVEVEKSLQRHIASAEGERGLFAELDIAQGSIPMRVEKLRLDHVRLLQSIRRLSSDLETNGDLPDFARLRREAEELLAALRRHYSSEVDLVFECFWLDLGVGD</sequence>
<keyword evidence="2" id="KW-1185">Reference proteome</keyword>
<dbReference type="EMBL" id="CP036274">
    <property type="protein sequence ID" value="QDU28045.1"/>
    <property type="molecule type" value="Genomic_DNA"/>
</dbReference>
<protein>
    <recommendedName>
        <fullName evidence="3">Hemerythrin-like domain-containing protein</fullName>
    </recommendedName>
</protein>
<proteinExistence type="predicted"/>
<gene>
    <name evidence="1" type="ORF">ETAA8_31370</name>
</gene>
<dbReference type="Proteomes" id="UP000315017">
    <property type="component" value="Chromosome"/>
</dbReference>
<dbReference type="OrthoDB" id="263362at2"/>
<dbReference type="AlphaFoldDB" id="A0A517YCS6"/>
<name>A0A517YCS6_9BACT</name>
<accession>A0A517YCS6</accession>
<evidence type="ECO:0000313" key="2">
    <source>
        <dbReference type="Proteomes" id="UP000315017"/>
    </source>
</evidence>
<organism evidence="1 2">
    <name type="scientific">Anatilimnocola aggregata</name>
    <dbReference type="NCBI Taxonomy" id="2528021"/>
    <lineage>
        <taxon>Bacteria</taxon>
        <taxon>Pseudomonadati</taxon>
        <taxon>Planctomycetota</taxon>
        <taxon>Planctomycetia</taxon>
        <taxon>Pirellulales</taxon>
        <taxon>Pirellulaceae</taxon>
        <taxon>Anatilimnocola</taxon>
    </lineage>
</organism>
<dbReference type="KEGG" id="aagg:ETAA8_31370"/>
<evidence type="ECO:0000313" key="1">
    <source>
        <dbReference type="EMBL" id="QDU28045.1"/>
    </source>
</evidence>
<dbReference type="Gene3D" id="1.20.120.520">
    <property type="entry name" value="nmb1532 protein domain like"/>
    <property type="match status" value="1"/>
</dbReference>